<evidence type="ECO:0000313" key="2">
    <source>
        <dbReference type="Proteomes" id="UP000217545"/>
    </source>
</evidence>
<reference evidence="1 2" key="1">
    <citation type="journal article" date="2017" name="Front. Microbiol.">
        <title>Phaeobacter piscinae sp. nov., a species of the Roseobacter group and potential aquaculture probiont.</title>
        <authorList>
            <person name="Sonnenschein E.C."/>
            <person name="Phippen C.B.W."/>
            <person name="Nielsen K.F."/>
            <person name="Mateiu R.V."/>
            <person name="Melchiorsen J."/>
            <person name="Gram L."/>
            <person name="Overmann J."/>
            <person name="Freese H.M."/>
        </authorList>
    </citation>
    <scope>NUCLEOTIDE SEQUENCE [LARGE SCALE GENOMIC DNA]</scope>
    <source>
        <strain evidence="1 2">P63</strain>
    </source>
</reference>
<evidence type="ECO:0000313" key="1">
    <source>
        <dbReference type="EMBL" id="ATF07927.1"/>
    </source>
</evidence>
<name>A0AAC9ZCW8_9RHOB</name>
<dbReference type="EMBL" id="CP010785">
    <property type="protein sequence ID" value="ATF07927.1"/>
    <property type="molecule type" value="Genomic_DNA"/>
</dbReference>
<dbReference type="SUPFAM" id="SSF81901">
    <property type="entry name" value="HCP-like"/>
    <property type="match status" value="1"/>
</dbReference>
<dbReference type="InterPro" id="IPR011990">
    <property type="entry name" value="TPR-like_helical_dom_sf"/>
</dbReference>
<dbReference type="Gene3D" id="1.25.40.10">
    <property type="entry name" value="Tetratricopeptide repeat domain"/>
    <property type="match status" value="1"/>
</dbReference>
<keyword evidence="1" id="KW-0614">Plasmid</keyword>
<organism evidence="1 2">
    <name type="scientific">Phaeobacter gallaeciensis</name>
    <dbReference type="NCBI Taxonomy" id="60890"/>
    <lineage>
        <taxon>Bacteria</taxon>
        <taxon>Pseudomonadati</taxon>
        <taxon>Pseudomonadota</taxon>
        <taxon>Alphaproteobacteria</taxon>
        <taxon>Rhodobacterales</taxon>
        <taxon>Roseobacteraceae</taxon>
        <taxon>Phaeobacter</taxon>
    </lineage>
</organism>
<sequence>MIRPVRVSDGAEGSKHSIFCDKKPLMKHAILTTIFCVFAVTGAMAQEADQAHGTLNPDEMTWQPMLQRAEQGKTGMVLCSMGYALTKSGDHGSARTLFRNCANDGYTGAMTWMSQLDGNGLGAAYNPDATAEWDRRAAELGDPVGKFNYGIALMRGHGVAQDEALGQQLVDEAALEGLKVAQRLQNAGYDLDEVTPDADNWRYTPLF</sequence>
<geneLocation type="plasmid" evidence="2">
    <name>pp63_a</name>
</geneLocation>
<evidence type="ECO:0008006" key="3">
    <source>
        <dbReference type="Google" id="ProtNLM"/>
    </source>
</evidence>
<dbReference type="AlphaFoldDB" id="A0AAC9ZCW8"/>
<gene>
    <name evidence="1" type="ORF">PhaeoP63_03895</name>
</gene>
<dbReference type="Proteomes" id="UP000217545">
    <property type="component" value="Plasmid pP63_a"/>
</dbReference>
<protein>
    <recommendedName>
        <fullName evidence="3">Sel1 repeat family protein</fullName>
    </recommendedName>
</protein>
<proteinExistence type="predicted"/>
<accession>A0AAC9ZCW8</accession>